<feature type="transmembrane region" description="Helical" evidence="2">
    <location>
        <begin position="40"/>
        <end position="61"/>
    </location>
</feature>
<proteinExistence type="predicted"/>
<keyword evidence="2" id="KW-1133">Transmembrane helix</keyword>
<feature type="compositionally biased region" description="Polar residues" evidence="1">
    <location>
        <begin position="103"/>
        <end position="114"/>
    </location>
</feature>
<dbReference type="GeneID" id="70190456"/>
<dbReference type="Proteomes" id="UP000756346">
    <property type="component" value="Unassembled WGS sequence"/>
</dbReference>
<keyword evidence="2" id="KW-0812">Transmembrane</keyword>
<evidence type="ECO:0000313" key="4">
    <source>
        <dbReference type="Proteomes" id="UP000756346"/>
    </source>
</evidence>
<dbReference type="EMBL" id="JAGTJQ010000011">
    <property type="protein sequence ID" value="KAH7018347.1"/>
    <property type="molecule type" value="Genomic_DNA"/>
</dbReference>
<gene>
    <name evidence="3" type="ORF">B0I36DRAFT_38238</name>
</gene>
<dbReference type="OrthoDB" id="5376312at2759"/>
<accession>A0A9P9BN09</accession>
<reference evidence="3" key="1">
    <citation type="journal article" date="2021" name="Nat. Commun.">
        <title>Genetic determinants of endophytism in the Arabidopsis root mycobiome.</title>
        <authorList>
            <person name="Mesny F."/>
            <person name="Miyauchi S."/>
            <person name="Thiergart T."/>
            <person name="Pickel B."/>
            <person name="Atanasova L."/>
            <person name="Karlsson M."/>
            <person name="Huettel B."/>
            <person name="Barry K.W."/>
            <person name="Haridas S."/>
            <person name="Chen C."/>
            <person name="Bauer D."/>
            <person name="Andreopoulos W."/>
            <person name="Pangilinan J."/>
            <person name="LaButti K."/>
            <person name="Riley R."/>
            <person name="Lipzen A."/>
            <person name="Clum A."/>
            <person name="Drula E."/>
            <person name="Henrissat B."/>
            <person name="Kohler A."/>
            <person name="Grigoriev I.V."/>
            <person name="Martin F.M."/>
            <person name="Hacquard S."/>
        </authorList>
    </citation>
    <scope>NUCLEOTIDE SEQUENCE</scope>
    <source>
        <strain evidence="3">MPI-CAGE-CH-0230</strain>
    </source>
</reference>
<protein>
    <submittedName>
        <fullName evidence="3">Uncharacterized protein</fullName>
    </submittedName>
</protein>
<evidence type="ECO:0000256" key="1">
    <source>
        <dbReference type="SAM" id="MobiDB-lite"/>
    </source>
</evidence>
<organism evidence="3 4">
    <name type="scientific">Microdochium trichocladiopsis</name>
    <dbReference type="NCBI Taxonomy" id="1682393"/>
    <lineage>
        <taxon>Eukaryota</taxon>
        <taxon>Fungi</taxon>
        <taxon>Dikarya</taxon>
        <taxon>Ascomycota</taxon>
        <taxon>Pezizomycotina</taxon>
        <taxon>Sordariomycetes</taxon>
        <taxon>Xylariomycetidae</taxon>
        <taxon>Xylariales</taxon>
        <taxon>Microdochiaceae</taxon>
        <taxon>Microdochium</taxon>
    </lineage>
</organism>
<evidence type="ECO:0000313" key="3">
    <source>
        <dbReference type="EMBL" id="KAH7018347.1"/>
    </source>
</evidence>
<dbReference type="AlphaFoldDB" id="A0A9P9BN09"/>
<keyword evidence="2" id="KW-0472">Membrane</keyword>
<keyword evidence="4" id="KW-1185">Reference proteome</keyword>
<sequence length="426" mass="45299">MLLPVSAPGRRAHACAGTCLVLRHLTARQSGSSSGQPGTVVIIIIVGVVTLVVALIVFFVVRRDRRSSKQGSYHRTAGEEGHLAPGGSASNTRGQQGRPGDATTPTVDRTTSIRSIMTLPAYRTRPSDGERILGREGERDGVDIIVEHSTAAEEEALREEEMETLYQIRLTGRREREERAARREERARARAAGDSVALAEIRSRHAAEREASALPELRQVHGQIKERRQRAVSSVSYHDLGVARADGSRLRANSSESERIGLLSDAASIGGRSTAPQHARQRSASSVISFDAATDMPSPGIAPSGATTPRLRSGSSADVGEMDLGNTGMLGLAPPGYDEVQLSDVESRSPTPTYPEPPPDYPGNDHGGNQWRGADNNAATEGDSAASSRRSSRGVGGVPQLPSLRIGRLPEIVIEPSTAAPTSART</sequence>
<feature type="region of interest" description="Disordered" evidence="1">
    <location>
        <begin position="292"/>
        <end position="426"/>
    </location>
</feature>
<name>A0A9P9BN09_9PEZI</name>
<comment type="caution">
    <text evidence="3">The sequence shown here is derived from an EMBL/GenBank/DDBJ whole genome shotgun (WGS) entry which is preliminary data.</text>
</comment>
<feature type="region of interest" description="Disordered" evidence="1">
    <location>
        <begin position="69"/>
        <end position="114"/>
    </location>
</feature>
<dbReference type="RefSeq" id="XP_046006614.1">
    <property type="nucleotide sequence ID" value="XM_046160910.1"/>
</dbReference>
<feature type="compositionally biased region" description="Pro residues" evidence="1">
    <location>
        <begin position="352"/>
        <end position="361"/>
    </location>
</feature>
<evidence type="ECO:0000256" key="2">
    <source>
        <dbReference type="SAM" id="Phobius"/>
    </source>
</evidence>